<dbReference type="InterPro" id="IPR016195">
    <property type="entry name" value="Pol/histidinol_Pase-like"/>
</dbReference>
<dbReference type="InterPro" id="IPR052018">
    <property type="entry name" value="PHP_domain"/>
</dbReference>
<evidence type="ECO:0000259" key="2">
    <source>
        <dbReference type="SMART" id="SM00481"/>
    </source>
</evidence>
<evidence type="ECO:0000313" key="4">
    <source>
        <dbReference type="Proteomes" id="UP000189777"/>
    </source>
</evidence>
<feature type="domain" description="Polymerase/histidinol phosphatase N-terminal" evidence="2">
    <location>
        <begin position="9"/>
        <end position="74"/>
    </location>
</feature>
<dbReference type="SMART" id="SM00481">
    <property type="entry name" value="POLIIIAc"/>
    <property type="match status" value="1"/>
</dbReference>
<feature type="region of interest" description="Disordered" evidence="1">
    <location>
        <begin position="1"/>
        <end position="25"/>
    </location>
</feature>
<dbReference type="InterPro" id="IPR004013">
    <property type="entry name" value="PHP_dom"/>
</dbReference>
<name>A0A1T5JHL8_9MICO</name>
<dbReference type="Proteomes" id="UP000189777">
    <property type="component" value="Unassembled WGS sequence"/>
</dbReference>
<protein>
    <recommendedName>
        <fullName evidence="2">Polymerase/histidinol phosphatase N-terminal domain-containing protein</fullName>
    </recommendedName>
</protein>
<sequence length="290" mass="30254">MSVTHRPRIDLHTHSRASDGTDSPHGVLAAAAGAGLDVVALTDHDTTAGWAEAAGAVGPTGVALVRGTEISTRVTTEGGSISVHLLSYLHDPDDAVLRAECERTRDDRLTRARRMTDRLAEDFPVTWDDVVAQTGDGATVGRPHLADALVAAGVVASRDEAFATVLHPGAPYYVPHYAPDTDVAVRAVLGAGGVPVMAHPGAGARGRTVSEGTIAALAGAGLAGLEVDHRDHDADTRDRLRGLADELGLLVTGSSDYHGTGKLNRIGEHTTAPEVLARIEERGRLDVIRP</sequence>
<dbReference type="GO" id="GO:0035312">
    <property type="term" value="F:5'-3' DNA exonuclease activity"/>
    <property type="evidence" value="ECO:0007669"/>
    <property type="project" value="TreeGrafter"/>
</dbReference>
<gene>
    <name evidence="3" type="ORF">SAMN04324258_1402</name>
</gene>
<reference evidence="3 4" key="1">
    <citation type="submission" date="2017-02" db="EMBL/GenBank/DDBJ databases">
        <authorList>
            <person name="Peterson S.W."/>
        </authorList>
    </citation>
    <scope>NUCLEOTIDE SEQUENCE [LARGE SCALE GENOMIC DNA]</scope>
    <source>
        <strain evidence="3 4">DSM 21481</strain>
    </source>
</reference>
<dbReference type="InterPro" id="IPR003141">
    <property type="entry name" value="Pol/His_phosphatase_N"/>
</dbReference>
<feature type="compositionally biased region" description="Basic and acidic residues" evidence="1">
    <location>
        <begin position="7"/>
        <end position="19"/>
    </location>
</feature>
<evidence type="ECO:0000313" key="3">
    <source>
        <dbReference type="EMBL" id="SKC50929.1"/>
    </source>
</evidence>
<dbReference type="GO" id="GO:0004534">
    <property type="term" value="F:5'-3' RNA exonuclease activity"/>
    <property type="evidence" value="ECO:0007669"/>
    <property type="project" value="TreeGrafter"/>
</dbReference>
<dbReference type="SUPFAM" id="SSF89550">
    <property type="entry name" value="PHP domain-like"/>
    <property type="match status" value="1"/>
</dbReference>
<dbReference type="Pfam" id="PF02811">
    <property type="entry name" value="PHP"/>
    <property type="match status" value="1"/>
</dbReference>
<dbReference type="STRING" id="526729.SAMN04324258_1402"/>
<dbReference type="Gene3D" id="1.10.150.650">
    <property type="match status" value="1"/>
</dbReference>
<keyword evidence="4" id="KW-1185">Reference proteome</keyword>
<evidence type="ECO:0000256" key="1">
    <source>
        <dbReference type="SAM" id="MobiDB-lite"/>
    </source>
</evidence>
<organism evidence="3 4">
    <name type="scientific">Krasilnikoviella flava</name>
    <dbReference type="NCBI Taxonomy" id="526729"/>
    <lineage>
        <taxon>Bacteria</taxon>
        <taxon>Bacillati</taxon>
        <taxon>Actinomycetota</taxon>
        <taxon>Actinomycetes</taxon>
        <taxon>Micrococcales</taxon>
        <taxon>Promicromonosporaceae</taxon>
        <taxon>Krasilnikoviella</taxon>
    </lineage>
</organism>
<dbReference type="PANTHER" id="PTHR42924">
    <property type="entry name" value="EXONUCLEASE"/>
    <property type="match status" value="1"/>
</dbReference>
<accession>A0A1T5JHL8</accession>
<dbReference type="EMBL" id="FUZQ01000002">
    <property type="protein sequence ID" value="SKC50929.1"/>
    <property type="molecule type" value="Genomic_DNA"/>
</dbReference>
<dbReference type="Gene3D" id="3.20.20.140">
    <property type="entry name" value="Metal-dependent hydrolases"/>
    <property type="match status" value="1"/>
</dbReference>
<dbReference type="AlphaFoldDB" id="A0A1T5JHL8"/>
<proteinExistence type="predicted"/>
<dbReference type="PANTHER" id="PTHR42924:SF3">
    <property type="entry name" value="POLYMERASE_HISTIDINOL PHOSPHATASE N-TERMINAL DOMAIN-CONTAINING PROTEIN"/>
    <property type="match status" value="1"/>
</dbReference>